<dbReference type="PANTHER" id="PTHR32015">
    <property type="entry name" value="FASTING INDUCED LIPASE"/>
    <property type="match status" value="1"/>
</dbReference>
<dbReference type="InterPro" id="IPR029058">
    <property type="entry name" value="AB_hydrolase_fold"/>
</dbReference>
<name>A0A0N4Z7W8_PARTI</name>
<reference evidence="3" key="1">
    <citation type="submission" date="2017-02" db="UniProtKB">
        <authorList>
            <consortium name="WormBaseParasite"/>
        </authorList>
    </citation>
    <scope>IDENTIFICATION</scope>
</reference>
<evidence type="ECO:0000313" key="2">
    <source>
        <dbReference type="Proteomes" id="UP000038045"/>
    </source>
</evidence>
<keyword evidence="1" id="KW-0732">Signal</keyword>
<keyword evidence="2" id="KW-1185">Reference proteome</keyword>
<accession>A0A0N4Z7W8</accession>
<evidence type="ECO:0000256" key="1">
    <source>
        <dbReference type="SAM" id="SignalP"/>
    </source>
</evidence>
<dbReference type="AlphaFoldDB" id="A0A0N4Z7W8"/>
<feature type="signal peptide" evidence="1">
    <location>
        <begin position="1"/>
        <end position="16"/>
    </location>
</feature>
<dbReference type="GO" id="GO:0016042">
    <property type="term" value="P:lipid catabolic process"/>
    <property type="evidence" value="ECO:0007669"/>
    <property type="project" value="InterPro"/>
</dbReference>
<evidence type="ECO:0000313" key="3">
    <source>
        <dbReference type="WBParaSite" id="PTRK_0000327900.1"/>
    </source>
</evidence>
<proteinExistence type="predicted"/>
<dbReference type="Proteomes" id="UP000038045">
    <property type="component" value="Unplaced"/>
</dbReference>
<dbReference type="GO" id="GO:0016298">
    <property type="term" value="F:lipase activity"/>
    <property type="evidence" value="ECO:0007669"/>
    <property type="project" value="TreeGrafter"/>
</dbReference>
<dbReference type="STRING" id="131310.A0A0N4Z7W8"/>
<dbReference type="Pfam" id="PF01674">
    <property type="entry name" value="Lipase_2"/>
    <property type="match status" value="1"/>
</dbReference>
<organism evidence="2 3">
    <name type="scientific">Parastrongyloides trichosuri</name>
    <name type="common">Possum-specific nematode worm</name>
    <dbReference type="NCBI Taxonomy" id="131310"/>
    <lineage>
        <taxon>Eukaryota</taxon>
        <taxon>Metazoa</taxon>
        <taxon>Ecdysozoa</taxon>
        <taxon>Nematoda</taxon>
        <taxon>Chromadorea</taxon>
        <taxon>Rhabditida</taxon>
        <taxon>Tylenchina</taxon>
        <taxon>Panagrolaimomorpha</taxon>
        <taxon>Strongyloidoidea</taxon>
        <taxon>Strongyloididae</taxon>
        <taxon>Parastrongyloides</taxon>
    </lineage>
</organism>
<dbReference type="WBParaSite" id="PTRK_0000327900.1">
    <property type="protein sequence ID" value="PTRK_0000327900.1"/>
    <property type="gene ID" value="PTRK_0000327900"/>
</dbReference>
<dbReference type="InterPro" id="IPR002918">
    <property type="entry name" value="Lipase_EstA/Esterase_EstB"/>
</dbReference>
<dbReference type="Gene3D" id="3.40.50.1820">
    <property type="entry name" value="alpha/beta hydrolase"/>
    <property type="match status" value="1"/>
</dbReference>
<dbReference type="SUPFAM" id="SSF53474">
    <property type="entry name" value="alpha/beta-Hydrolases"/>
    <property type="match status" value="1"/>
</dbReference>
<sequence length="327" mass="37403">MLFGSFFYIFTLGVISKVLFHNFPSEIHGPITEHFKYWLIVNGYRDENFIRNTFDNIDSFGGKNNSFNQLKHRPIIFIHGNSDGALSDGTAWGTGWNSQISFFKKNGYTSGELYGITWGSRNSQDPMNVTFSCYEIKRIRRFIFAVLEYTRYDSVNIIAHSMGVTMVRKAIKGGYIYGLNEECLIDGSISRYIHTFIAISGANYGLAFCGGDSAYAFPACNIQNGFWPGNNCYFNQTCNEENKLSCNQEKYSRILQDLNEDNIKEARNVYTIFTPNDELIGDKGLVCGNFTSRLPIYDKEYILDESDHMRTKDETFTLCHHLITESD</sequence>
<feature type="chain" id="PRO_5005891245" evidence="1">
    <location>
        <begin position="17"/>
        <end position="327"/>
    </location>
</feature>
<dbReference type="PANTHER" id="PTHR32015:SF9">
    <property type="entry name" value="LIPASE RELATED-RELATED"/>
    <property type="match status" value="1"/>
</dbReference>
<protein>
    <submittedName>
        <fullName evidence="3">Lipase EstA/Esterase EstB family-containing protein</fullName>
    </submittedName>
</protein>